<dbReference type="InterPro" id="IPR025518">
    <property type="entry name" value="DUF4406"/>
</dbReference>
<gene>
    <name evidence="1" type="ORF">MM415B03600_0002</name>
</gene>
<proteinExistence type="predicted"/>
<reference evidence="1" key="1">
    <citation type="submission" date="2020-03" db="EMBL/GenBank/DDBJ databases">
        <title>The deep terrestrial virosphere.</title>
        <authorList>
            <person name="Holmfeldt K."/>
            <person name="Nilsson E."/>
            <person name="Simone D."/>
            <person name="Lopez-Fernandez M."/>
            <person name="Wu X."/>
            <person name="de Brujin I."/>
            <person name="Lundin D."/>
            <person name="Andersson A."/>
            <person name="Bertilsson S."/>
            <person name="Dopson M."/>
        </authorList>
    </citation>
    <scope>NUCLEOTIDE SEQUENCE</scope>
    <source>
        <strain evidence="1">MM415B03600</strain>
    </source>
</reference>
<dbReference type="EMBL" id="MT142931">
    <property type="protein sequence ID" value="QJA90696.1"/>
    <property type="molecule type" value="Genomic_DNA"/>
</dbReference>
<protein>
    <recommendedName>
        <fullName evidence="2">Nucleotide modification associated domain-containing protein</fullName>
    </recommendedName>
</protein>
<dbReference type="Pfam" id="PF14359">
    <property type="entry name" value="DUF4406"/>
    <property type="match status" value="1"/>
</dbReference>
<evidence type="ECO:0000313" key="1">
    <source>
        <dbReference type="EMBL" id="QJA90696.1"/>
    </source>
</evidence>
<dbReference type="Gene3D" id="3.40.50.10400">
    <property type="entry name" value="Hypothetical protein PA1492"/>
    <property type="match status" value="1"/>
</dbReference>
<organism evidence="1">
    <name type="scientific">viral metagenome</name>
    <dbReference type="NCBI Taxonomy" id="1070528"/>
    <lineage>
        <taxon>unclassified sequences</taxon>
        <taxon>metagenomes</taxon>
        <taxon>organismal metagenomes</taxon>
    </lineage>
</organism>
<accession>A0A6M3L7D9</accession>
<dbReference type="SUPFAM" id="SSF52309">
    <property type="entry name" value="N-(deoxy)ribosyltransferase-like"/>
    <property type="match status" value="1"/>
</dbReference>
<dbReference type="AlphaFoldDB" id="A0A6M3L7D9"/>
<evidence type="ECO:0008006" key="2">
    <source>
        <dbReference type="Google" id="ProtNLM"/>
    </source>
</evidence>
<name>A0A6M3L7D9_9ZZZZ</name>
<sequence>MDFSEIKYLCDKLGGYPLVYLAGPYKSGGGSSATTDPEVGGNILKATRFAKALWGNGVGVLSPHLNTNFEHNGIDQTMVMSICHQMQMCCDALVVMPDSENSEGVNEEKKFADSIGQPIFQLSSCDAIHDSQLIMDIKQMIKYPKQYRSMRILHTMMYFLHVDKNKDYSPRNILGTGIVGVATRIWDKCARFMNLIGFNISTGEYCEPKIPKNESIEDTLIDMANYALIALIYRQGRWAK</sequence>